<evidence type="ECO:0000256" key="2">
    <source>
        <dbReference type="ARBA" id="ARBA00005988"/>
    </source>
</evidence>
<dbReference type="SUPFAM" id="SSF54897">
    <property type="entry name" value="Protease propeptides/inhibitors"/>
    <property type="match status" value="2"/>
</dbReference>
<keyword evidence="8" id="KW-0862">Zinc</keyword>
<dbReference type="PROSITE" id="PS51670">
    <property type="entry name" value="SHKT"/>
    <property type="match status" value="1"/>
</dbReference>
<evidence type="ECO:0000256" key="1">
    <source>
        <dbReference type="ARBA" id="ARBA00001947"/>
    </source>
</evidence>
<feature type="active site" description="Proton donor/acceptor" evidence="12">
    <location>
        <position position="858"/>
    </location>
</feature>
<evidence type="ECO:0000256" key="9">
    <source>
        <dbReference type="ARBA" id="ARBA00023049"/>
    </source>
</evidence>
<dbReference type="InterPro" id="IPR003146">
    <property type="entry name" value="M14A_act_pep"/>
</dbReference>
<dbReference type="PROSITE" id="PS52035">
    <property type="entry name" value="PEPTIDASE_M14"/>
    <property type="match status" value="2"/>
</dbReference>
<evidence type="ECO:0000256" key="3">
    <source>
        <dbReference type="ARBA" id="ARBA00022645"/>
    </source>
</evidence>
<dbReference type="PRINTS" id="PR00765">
    <property type="entry name" value="CRBOXYPTASEA"/>
</dbReference>
<feature type="active site" description="Proton donor/acceptor" evidence="12">
    <location>
        <position position="379"/>
    </location>
</feature>
<dbReference type="Pfam" id="PF02244">
    <property type="entry name" value="Propep_M14"/>
    <property type="match status" value="2"/>
</dbReference>
<dbReference type="SMART" id="SM00254">
    <property type="entry name" value="ShKT"/>
    <property type="match status" value="1"/>
</dbReference>
<dbReference type="PROSITE" id="PS00132">
    <property type="entry name" value="CARBOXYPEPT_ZN_1"/>
    <property type="match status" value="1"/>
</dbReference>
<dbReference type="GO" id="GO:0006508">
    <property type="term" value="P:proteolysis"/>
    <property type="evidence" value="ECO:0007669"/>
    <property type="project" value="UniProtKB-KW"/>
</dbReference>
<dbReference type="Gene3D" id="3.30.70.340">
    <property type="entry name" value="Metallocarboxypeptidase-like"/>
    <property type="match status" value="2"/>
</dbReference>
<keyword evidence="3" id="KW-0121">Carboxypeptidase</keyword>
<dbReference type="Pfam" id="PF00246">
    <property type="entry name" value="Peptidase_M14"/>
    <property type="match status" value="2"/>
</dbReference>
<dbReference type="Gene3D" id="3.40.630.10">
    <property type="entry name" value="Zn peptidases"/>
    <property type="match status" value="2"/>
</dbReference>
<dbReference type="InterPro" id="IPR057246">
    <property type="entry name" value="CARBOXYPEPT_ZN_1"/>
</dbReference>
<evidence type="ECO:0000256" key="6">
    <source>
        <dbReference type="ARBA" id="ARBA00022729"/>
    </source>
</evidence>
<dbReference type="InterPro" id="IPR057247">
    <property type="entry name" value="CARBOXYPEPT_ZN_2"/>
</dbReference>
<feature type="domain" description="ShKT" evidence="13">
    <location>
        <begin position="479"/>
        <end position="512"/>
    </location>
</feature>
<dbReference type="AlphaFoldDB" id="A0A0N5AFM4"/>
<name>A0A0N5AFM4_9BILA</name>
<comment type="caution">
    <text evidence="11">Lacks conserved residue(s) required for the propagation of feature annotation.</text>
</comment>
<keyword evidence="4" id="KW-0645">Protease</keyword>
<feature type="domain" description="Peptidase M14" evidence="14">
    <location>
        <begin position="99"/>
        <end position="415"/>
    </location>
</feature>
<evidence type="ECO:0000256" key="12">
    <source>
        <dbReference type="PROSITE-ProRule" id="PRU01379"/>
    </source>
</evidence>
<sequence length="917" mass="105414">MPETKEQLRYLNDLCLNNVKLDFWKEPTKLNEQVHVMVRESLNSSFIKDIEQHNISHSVMIENVESKILKQLEKSKQMREFGWLRDSTRNSRINFNLGQYHSFAEIIHHMNALAVTYPDLVQVMPIGTTHEGRQIPLMKISRNTGYSKPGIWVDGGIHAREWVAPAVVLYFMDQLVTQYDIDPQIKGFVDDLDWYITPLLNPDGYEYSRSSTDPEIRLWRKNRSPKVCTQVRSGPFVQPQVQCCQGVDLNRNFDWHFGAEGSSTDPCSEIYQGAYAFSEPETRAVRDFLSPRRGQIKTFLTFHSYSQILMYPFGHQVRTYSQDVNDLRSTAMQAAGALRSLYGTNYLVGTGADTLYPASGGSEDWAKGRMGVKYSYLFELRPEEQVWDGFLLAENLILPTARETFEAVKVIATHTLAQANVVHRDASAEVTFPFIYFTLILQIGIESSPKINVTLKLSNYSTTRHLHIIAKIPEKLQACVDKDSLCRYWAQNGACTNWPSLAQRCPLSCGLCRTPASRFYDIMVPTNIVGKVVEFLSYANITPAVTIENVEKLIIDRENRKGDYERRLKNDDSNVTNYNFYKYGSYPEMVSWMKSLARQFPSYVRYIEIGKSHEGRSIAGLEIGGQDRNKRVFWIDGGIHAREWAAPHTALYFIHQLTTRYGRDPEITNYVDRLTWVIVPCLNPDGYEFTRSSTRPHVRLWRKNRSNSICRKDHWGRTRCCKGVDLNRNFDFHFKESGTSDDPCSEIYQGSNPFSEPETRAVRDAILSNRYRGRIDAFITLHTYSQIWIHPYGHKKDTYPSDIKDLYDLGKKATNALSRLYGTKYVVGSGADTLYPASGGSEDWAKQTANIKYVYLLELRPDEKNWDGFILEERQLIPTAAETWAGIRVVADAVISRTRRRASRARLAATNRRRRHQ</sequence>
<dbReference type="GO" id="GO:0004181">
    <property type="term" value="F:metallocarboxypeptidase activity"/>
    <property type="evidence" value="ECO:0007669"/>
    <property type="project" value="InterPro"/>
</dbReference>
<keyword evidence="6" id="KW-0732">Signal</keyword>
<dbReference type="FunFam" id="3.40.630.10:FF:000070">
    <property type="entry name" value="Putative carboxypeptidase suro-1"/>
    <property type="match status" value="1"/>
</dbReference>
<keyword evidence="5" id="KW-0479">Metal-binding</keyword>
<dbReference type="SMART" id="SM00631">
    <property type="entry name" value="Zn_pept"/>
    <property type="match status" value="2"/>
</dbReference>
<evidence type="ECO:0000313" key="15">
    <source>
        <dbReference type="Proteomes" id="UP000046393"/>
    </source>
</evidence>
<evidence type="ECO:0000259" key="13">
    <source>
        <dbReference type="PROSITE" id="PS51670"/>
    </source>
</evidence>
<dbReference type="PANTHER" id="PTHR11705">
    <property type="entry name" value="PROTEASE FAMILY M14 CARBOXYPEPTIDASE A,B"/>
    <property type="match status" value="1"/>
</dbReference>
<evidence type="ECO:0000256" key="11">
    <source>
        <dbReference type="PROSITE-ProRule" id="PRU01005"/>
    </source>
</evidence>
<reference evidence="16" key="1">
    <citation type="submission" date="2016-04" db="UniProtKB">
        <authorList>
            <consortium name="WormBaseParasite"/>
        </authorList>
    </citation>
    <scope>IDENTIFICATION</scope>
</reference>
<dbReference type="CDD" id="cd03860">
    <property type="entry name" value="M14_CP_A-B_like"/>
    <property type="match status" value="2"/>
</dbReference>
<dbReference type="InterPro" id="IPR003582">
    <property type="entry name" value="ShKT_dom"/>
</dbReference>
<evidence type="ECO:0000256" key="10">
    <source>
        <dbReference type="ARBA" id="ARBA00023157"/>
    </source>
</evidence>
<dbReference type="Proteomes" id="UP000046393">
    <property type="component" value="Unplaced"/>
</dbReference>
<evidence type="ECO:0000256" key="4">
    <source>
        <dbReference type="ARBA" id="ARBA00022670"/>
    </source>
</evidence>
<evidence type="ECO:0000313" key="16">
    <source>
        <dbReference type="WBParaSite" id="SMUV_0000308401-mRNA-1"/>
    </source>
</evidence>
<proteinExistence type="inferred from homology"/>
<dbReference type="GO" id="GO:0008270">
    <property type="term" value="F:zinc ion binding"/>
    <property type="evidence" value="ECO:0007669"/>
    <property type="project" value="InterPro"/>
</dbReference>
<dbReference type="PROSITE" id="PS00133">
    <property type="entry name" value="CARBOXYPEPT_ZN_2"/>
    <property type="match status" value="1"/>
</dbReference>
<dbReference type="GO" id="GO:0005615">
    <property type="term" value="C:extracellular space"/>
    <property type="evidence" value="ECO:0007669"/>
    <property type="project" value="TreeGrafter"/>
</dbReference>
<comment type="similarity">
    <text evidence="2 12">Belongs to the peptidase M14 family.</text>
</comment>
<dbReference type="InterPro" id="IPR036990">
    <property type="entry name" value="M14A-like_propep"/>
</dbReference>
<keyword evidence="15" id="KW-1185">Reference proteome</keyword>
<dbReference type="Gene3D" id="1.10.10.1940">
    <property type="match status" value="1"/>
</dbReference>
<organism evidence="15 16">
    <name type="scientific">Syphacia muris</name>
    <dbReference type="NCBI Taxonomy" id="451379"/>
    <lineage>
        <taxon>Eukaryota</taxon>
        <taxon>Metazoa</taxon>
        <taxon>Ecdysozoa</taxon>
        <taxon>Nematoda</taxon>
        <taxon>Chromadorea</taxon>
        <taxon>Rhabditida</taxon>
        <taxon>Spirurina</taxon>
        <taxon>Oxyuridomorpha</taxon>
        <taxon>Oxyuroidea</taxon>
        <taxon>Oxyuridae</taxon>
        <taxon>Syphacia</taxon>
    </lineage>
</organism>
<protein>
    <submittedName>
        <fullName evidence="16">ShKT domain-containing protein</fullName>
    </submittedName>
</protein>
<keyword evidence="9" id="KW-0482">Metalloprotease</keyword>
<evidence type="ECO:0000259" key="14">
    <source>
        <dbReference type="PROSITE" id="PS52035"/>
    </source>
</evidence>
<comment type="cofactor">
    <cofactor evidence="1">
        <name>Zn(2+)</name>
        <dbReference type="ChEBI" id="CHEBI:29105"/>
    </cofactor>
</comment>
<evidence type="ECO:0000256" key="8">
    <source>
        <dbReference type="ARBA" id="ARBA00022833"/>
    </source>
</evidence>
<accession>A0A0N5AFM4</accession>
<dbReference type="WBParaSite" id="SMUV_0000308401-mRNA-1">
    <property type="protein sequence ID" value="SMUV_0000308401-mRNA-1"/>
    <property type="gene ID" value="SMUV_0000308401"/>
</dbReference>
<dbReference type="STRING" id="451379.A0A0N5AFM4"/>
<feature type="domain" description="Peptidase M14" evidence="14">
    <location>
        <begin position="582"/>
        <end position="894"/>
    </location>
</feature>
<evidence type="ECO:0000256" key="5">
    <source>
        <dbReference type="ARBA" id="ARBA00022723"/>
    </source>
</evidence>
<dbReference type="SUPFAM" id="SSF53187">
    <property type="entry name" value="Zn-dependent exopeptidases"/>
    <property type="match status" value="2"/>
</dbReference>
<dbReference type="Pfam" id="PF01549">
    <property type="entry name" value="ShK"/>
    <property type="match status" value="1"/>
</dbReference>
<evidence type="ECO:0000256" key="7">
    <source>
        <dbReference type="ARBA" id="ARBA00022801"/>
    </source>
</evidence>
<keyword evidence="7" id="KW-0378">Hydrolase</keyword>
<dbReference type="PANTHER" id="PTHR11705:SF149">
    <property type="entry name" value="SHKT DOMAIN-CONTAINING PROTEIN"/>
    <property type="match status" value="1"/>
</dbReference>
<dbReference type="FunFam" id="3.40.630.10:FF:000056">
    <property type="entry name" value="Zinc carboxypeptidase"/>
    <property type="match status" value="1"/>
</dbReference>
<keyword evidence="10" id="KW-1015">Disulfide bond</keyword>
<dbReference type="InterPro" id="IPR000834">
    <property type="entry name" value="Peptidase_M14"/>
</dbReference>